<accession>A0ABR0A2S1</accession>
<dbReference type="EMBL" id="JAOYFB010000036">
    <property type="protein sequence ID" value="KAK4019461.1"/>
    <property type="molecule type" value="Genomic_DNA"/>
</dbReference>
<evidence type="ECO:0000313" key="2">
    <source>
        <dbReference type="Proteomes" id="UP001234178"/>
    </source>
</evidence>
<organism evidence="1 2">
    <name type="scientific">Daphnia magna</name>
    <dbReference type="NCBI Taxonomy" id="35525"/>
    <lineage>
        <taxon>Eukaryota</taxon>
        <taxon>Metazoa</taxon>
        <taxon>Ecdysozoa</taxon>
        <taxon>Arthropoda</taxon>
        <taxon>Crustacea</taxon>
        <taxon>Branchiopoda</taxon>
        <taxon>Diplostraca</taxon>
        <taxon>Cladocera</taxon>
        <taxon>Anomopoda</taxon>
        <taxon>Daphniidae</taxon>
        <taxon>Daphnia</taxon>
    </lineage>
</organism>
<name>A0ABR0A2S1_9CRUS</name>
<dbReference type="Proteomes" id="UP001234178">
    <property type="component" value="Unassembled WGS sequence"/>
</dbReference>
<proteinExistence type="predicted"/>
<protein>
    <submittedName>
        <fullName evidence="1">Uncharacterized protein</fullName>
    </submittedName>
</protein>
<keyword evidence="2" id="KW-1185">Reference proteome</keyword>
<gene>
    <name evidence="1" type="ORF">OUZ56_001482</name>
</gene>
<comment type="caution">
    <text evidence="1">The sequence shown here is derived from an EMBL/GenBank/DDBJ whole genome shotgun (WGS) entry which is preliminary data.</text>
</comment>
<evidence type="ECO:0000313" key="1">
    <source>
        <dbReference type="EMBL" id="KAK4019461.1"/>
    </source>
</evidence>
<reference evidence="1 2" key="1">
    <citation type="journal article" date="2023" name="Nucleic Acids Res.">
        <title>The hologenome of Daphnia magna reveals possible DNA methylation and microbiome-mediated evolution of the host genome.</title>
        <authorList>
            <person name="Chaturvedi A."/>
            <person name="Li X."/>
            <person name="Dhandapani V."/>
            <person name="Marshall H."/>
            <person name="Kissane S."/>
            <person name="Cuenca-Cambronero M."/>
            <person name="Asole G."/>
            <person name="Calvet F."/>
            <person name="Ruiz-Romero M."/>
            <person name="Marangio P."/>
            <person name="Guigo R."/>
            <person name="Rago D."/>
            <person name="Mirbahai L."/>
            <person name="Eastwood N."/>
            <person name="Colbourne J.K."/>
            <person name="Zhou J."/>
            <person name="Mallon E."/>
            <person name="Orsini L."/>
        </authorList>
    </citation>
    <scope>NUCLEOTIDE SEQUENCE [LARGE SCALE GENOMIC DNA]</scope>
    <source>
        <strain evidence="1">LRV0_1</strain>
    </source>
</reference>
<sequence length="75" mass="9043">MKSYSLWFKSCNATQGERQKDIYQFNQYSRRENIKPLKKYASSYSSIILIELDNSDISLSVKTQDWRSVWISRRR</sequence>